<proteinExistence type="predicted"/>
<dbReference type="GO" id="GO:0005634">
    <property type="term" value="C:nucleus"/>
    <property type="evidence" value="ECO:0007669"/>
    <property type="project" value="UniProtKB-SubCell"/>
</dbReference>
<evidence type="ECO:0000256" key="3">
    <source>
        <dbReference type="ARBA" id="ARBA00022771"/>
    </source>
</evidence>
<evidence type="ECO:0000256" key="5">
    <source>
        <dbReference type="ARBA" id="ARBA00023242"/>
    </source>
</evidence>
<keyword evidence="2" id="KW-0479">Metal-binding</keyword>
<feature type="domain" description="C3HC-type" evidence="7">
    <location>
        <begin position="129"/>
        <end position="244"/>
    </location>
</feature>
<feature type="compositionally biased region" description="Polar residues" evidence="6">
    <location>
        <begin position="331"/>
        <end position="353"/>
    </location>
</feature>
<evidence type="ECO:0000256" key="1">
    <source>
        <dbReference type="ARBA" id="ARBA00004123"/>
    </source>
</evidence>
<dbReference type="AlphaFoldDB" id="A0A4Y7QFP0"/>
<feature type="compositionally biased region" description="Low complexity" evidence="6">
    <location>
        <begin position="418"/>
        <end position="428"/>
    </location>
</feature>
<keyword evidence="4" id="KW-0862">Zinc</keyword>
<gene>
    <name evidence="9" type="ORF">BD410DRAFT_603981</name>
</gene>
<keyword evidence="5" id="KW-0539">Nucleus</keyword>
<accession>A0A4Y7QFP0</accession>
<evidence type="ECO:0000256" key="6">
    <source>
        <dbReference type="SAM" id="MobiDB-lite"/>
    </source>
</evidence>
<keyword evidence="10" id="KW-1185">Reference proteome</keyword>
<feature type="region of interest" description="Disordered" evidence="6">
    <location>
        <begin position="464"/>
        <end position="488"/>
    </location>
</feature>
<dbReference type="InterPro" id="IPR012935">
    <property type="entry name" value="NuBaID_N"/>
</dbReference>
<feature type="compositionally biased region" description="Polar residues" evidence="6">
    <location>
        <begin position="109"/>
        <end position="125"/>
    </location>
</feature>
<dbReference type="OrthoDB" id="2592092at2759"/>
<organism evidence="9 10">
    <name type="scientific">Rickenella mellea</name>
    <dbReference type="NCBI Taxonomy" id="50990"/>
    <lineage>
        <taxon>Eukaryota</taxon>
        <taxon>Fungi</taxon>
        <taxon>Dikarya</taxon>
        <taxon>Basidiomycota</taxon>
        <taxon>Agaricomycotina</taxon>
        <taxon>Agaricomycetes</taxon>
        <taxon>Hymenochaetales</taxon>
        <taxon>Rickenellaceae</taxon>
        <taxon>Rickenella</taxon>
    </lineage>
</organism>
<feature type="region of interest" description="Disordered" evidence="6">
    <location>
        <begin position="529"/>
        <end position="550"/>
    </location>
</feature>
<name>A0A4Y7QFP0_9AGAM</name>
<dbReference type="Pfam" id="PF08600">
    <property type="entry name" value="NuBaID_C"/>
    <property type="match status" value="1"/>
</dbReference>
<dbReference type="InterPro" id="IPR013909">
    <property type="entry name" value="NuBaID_C"/>
</dbReference>
<dbReference type="PANTHER" id="PTHR15835:SF6">
    <property type="entry name" value="ZINC FINGER C3HC-TYPE PROTEIN 1"/>
    <property type="match status" value="1"/>
</dbReference>
<evidence type="ECO:0000256" key="4">
    <source>
        <dbReference type="ARBA" id="ARBA00022833"/>
    </source>
</evidence>
<dbReference type="VEuPathDB" id="FungiDB:BD410DRAFT_603981"/>
<feature type="region of interest" description="Disordered" evidence="6">
    <location>
        <begin position="324"/>
        <end position="374"/>
    </location>
</feature>
<dbReference type="Proteomes" id="UP000294933">
    <property type="component" value="Unassembled WGS sequence"/>
</dbReference>
<keyword evidence="3" id="KW-0863">Zinc-finger</keyword>
<sequence length="580" mass="62958">MTEPRLTLVQTKSTKRKLDDALHSLDQAIQPVDVSEPAGVSTPSSKRARITRSIYSTLAKYGIKSKDPGLSTTSVKTDVTLKSTPHLAAILSRKASRTHKSMPFKLNGKGQNPATQSNSSISTSEYRPSSIQSFLSGLSSFKISTYTNKPSAIDAVAAAKCGWSNDGKDRLVCAMCNSSWVVVGREGMSRDAANSLLEKQKASMIDMHKDGCPWKVRQCYSTIYRIPLKPPSSLAKDIKARALELDAVMDGVEIRHPLTSPQVRMLISTMAAIPTLPVETDEGFLQATYDGTPGSTNPPELPQTSEPAILTSLFGWAPLPVSPPLPEKSRTPSFTRSNSVAPSIPHTPSNRRTVSGEENSRANTPGPDFNRPSRLVPRFASAVSSALQKTKERETRIVYCALCQRRVGLWAFSASTTSPTAMESTTATPPTPSTSRQPVTRQFDILKEHRSYCPYVVRSTEVPSLPAPSQVQPPTSSGHVRSNSGTSLFRFGSGAPTTQFDFHGNGNVLEGWRAVLTVVSRAGLGRRQRLRSMRGGRPSDDQQEAQEGEAMELDNVDAMVEVVKTSGGKDLLRYVRSLLG</sequence>
<reference evidence="9 10" key="1">
    <citation type="submission" date="2018-06" db="EMBL/GenBank/DDBJ databases">
        <title>A transcriptomic atlas of mushroom development highlights an independent origin of complex multicellularity.</title>
        <authorList>
            <consortium name="DOE Joint Genome Institute"/>
            <person name="Krizsan K."/>
            <person name="Almasi E."/>
            <person name="Merenyi Z."/>
            <person name="Sahu N."/>
            <person name="Viragh M."/>
            <person name="Koszo T."/>
            <person name="Mondo S."/>
            <person name="Kiss B."/>
            <person name="Balint B."/>
            <person name="Kues U."/>
            <person name="Barry K."/>
            <person name="Hegedus J.C."/>
            <person name="Henrissat B."/>
            <person name="Johnson J."/>
            <person name="Lipzen A."/>
            <person name="Ohm R."/>
            <person name="Nagy I."/>
            <person name="Pangilinan J."/>
            <person name="Yan J."/>
            <person name="Xiong Y."/>
            <person name="Grigoriev I.V."/>
            <person name="Hibbett D.S."/>
            <person name="Nagy L.G."/>
        </authorList>
    </citation>
    <scope>NUCLEOTIDE SEQUENCE [LARGE SCALE GENOMIC DNA]</scope>
    <source>
        <strain evidence="9 10">SZMC22713</strain>
    </source>
</reference>
<evidence type="ECO:0000259" key="8">
    <source>
        <dbReference type="Pfam" id="PF08600"/>
    </source>
</evidence>
<protein>
    <submittedName>
        <fullName evidence="9">Zf-C3HC-domain-containing protein</fullName>
    </submittedName>
</protein>
<feature type="compositionally biased region" description="Acidic residues" evidence="6">
    <location>
        <begin position="541"/>
        <end position="550"/>
    </location>
</feature>
<feature type="region of interest" description="Disordered" evidence="6">
    <location>
        <begin position="418"/>
        <end position="438"/>
    </location>
</feature>
<dbReference type="EMBL" id="ML170163">
    <property type="protein sequence ID" value="TDL25679.1"/>
    <property type="molecule type" value="Genomic_DNA"/>
</dbReference>
<dbReference type="Pfam" id="PF07967">
    <property type="entry name" value="zf-C3HC"/>
    <property type="match status" value="1"/>
</dbReference>
<feature type="compositionally biased region" description="Polar residues" evidence="6">
    <location>
        <begin position="467"/>
        <end position="487"/>
    </location>
</feature>
<feature type="region of interest" description="Disordered" evidence="6">
    <location>
        <begin position="95"/>
        <end position="125"/>
    </location>
</feature>
<evidence type="ECO:0000313" key="10">
    <source>
        <dbReference type="Proteomes" id="UP000294933"/>
    </source>
</evidence>
<feature type="domain" description="NuBaID C-terminal" evidence="8">
    <location>
        <begin position="389"/>
        <end position="459"/>
    </location>
</feature>
<comment type="subcellular location">
    <subcellularLocation>
        <location evidence="1">Nucleus</location>
    </subcellularLocation>
</comment>
<dbReference type="STRING" id="50990.A0A4Y7QFP0"/>
<evidence type="ECO:0000313" key="9">
    <source>
        <dbReference type="EMBL" id="TDL25679.1"/>
    </source>
</evidence>
<dbReference type="PANTHER" id="PTHR15835">
    <property type="entry name" value="NUCLEAR-INTERACTING PARTNER OF ALK"/>
    <property type="match status" value="1"/>
</dbReference>
<evidence type="ECO:0000256" key="2">
    <source>
        <dbReference type="ARBA" id="ARBA00022723"/>
    </source>
</evidence>
<dbReference type="GO" id="GO:0008270">
    <property type="term" value="F:zinc ion binding"/>
    <property type="evidence" value="ECO:0007669"/>
    <property type="project" value="UniProtKB-KW"/>
</dbReference>
<evidence type="ECO:0000259" key="7">
    <source>
        <dbReference type="Pfam" id="PF07967"/>
    </source>
</evidence>